<feature type="domain" description="AAA+ ATPase" evidence="9">
    <location>
        <begin position="240"/>
        <end position="384"/>
    </location>
</feature>
<dbReference type="PANTHER" id="PTHR23070">
    <property type="entry name" value="BCS1 AAA-TYPE ATPASE"/>
    <property type="match status" value="1"/>
</dbReference>
<feature type="compositionally biased region" description="Acidic residues" evidence="8">
    <location>
        <begin position="458"/>
        <end position="467"/>
    </location>
</feature>
<keyword evidence="5" id="KW-0460">Magnesium</keyword>
<dbReference type="Gene3D" id="6.10.280.40">
    <property type="match status" value="1"/>
</dbReference>
<dbReference type="OrthoDB" id="10251412at2759"/>
<comment type="similarity">
    <text evidence="2">Belongs to the AAA ATPase family. BCS1 subfamily.</text>
</comment>
<keyword evidence="4 7" id="KW-0067">ATP-binding</keyword>
<proteinExistence type="inferred from homology"/>
<dbReference type="SUPFAM" id="SSF52540">
    <property type="entry name" value="P-loop containing nucleoside triphosphate hydrolases"/>
    <property type="match status" value="1"/>
</dbReference>
<dbReference type="InterPro" id="IPR050747">
    <property type="entry name" value="Mitochondrial_chaperone_BCS1"/>
</dbReference>
<dbReference type="InterPro" id="IPR003959">
    <property type="entry name" value="ATPase_AAA_core"/>
</dbReference>
<sequence>MFSKSALVAAMEKKGSNKMFSNFGSTLASFLLMYATISKFADSSLVNRLFAMIKAFLFPQIRIVIPAESGYWKKNTLYLAVETYLRANASAKAKSLKAIADQGGDKFKLKLDENESITDKFGGAVIKWGYYCQRNPTSNHYEKSEKHYYTLNFSKCHRDLVVGSYLKHIVETSHELSSKYKQRMLYSNSTEEDEWTKVVFKHPAKFDTLAMDTNKKNEIINDLTCFRNSKNYYAKIGKTWKRGYLLYGPPGTGKSTMIAAMANFLEYDIYDLELTAVKNNVSLRRLLTNTAQKAIIVIEDIDCSLALTGDRESKKKKKSKSDMDEDKRKNTVTLSGLLNFIDGLWSACGEERIVVFTTNHVDKLDPALIRRGRMDMHIELSYCSYEAFKVLAKNYLDIDSHPLFNEIGELLKTKNITPADVAEVLICNTTESKVSRATERLEELVAVLKKDQKQEEKDATEEKDETEEQGRVKSFLYAQVRRFYQ</sequence>
<dbReference type="InterPro" id="IPR058017">
    <property type="entry name" value="At3g28540-like_C"/>
</dbReference>
<comment type="cofactor">
    <cofactor evidence="1">
        <name>Mg(2+)</name>
        <dbReference type="ChEBI" id="CHEBI:18420"/>
    </cofactor>
</comment>
<organism evidence="10 11">
    <name type="scientific">Thalictrum thalictroides</name>
    <name type="common">Rue-anemone</name>
    <name type="synonym">Anemone thalictroides</name>
    <dbReference type="NCBI Taxonomy" id="46969"/>
    <lineage>
        <taxon>Eukaryota</taxon>
        <taxon>Viridiplantae</taxon>
        <taxon>Streptophyta</taxon>
        <taxon>Embryophyta</taxon>
        <taxon>Tracheophyta</taxon>
        <taxon>Spermatophyta</taxon>
        <taxon>Magnoliopsida</taxon>
        <taxon>Ranunculales</taxon>
        <taxon>Ranunculaceae</taxon>
        <taxon>Thalictroideae</taxon>
        <taxon>Thalictrum</taxon>
    </lineage>
</organism>
<name>A0A7J6V657_THATH</name>
<comment type="catalytic activity">
    <reaction evidence="6">
        <text>ATP + H2O = ADP + phosphate + H(+)</text>
        <dbReference type="Rhea" id="RHEA:13065"/>
        <dbReference type="ChEBI" id="CHEBI:15377"/>
        <dbReference type="ChEBI" id="CHEBI:15378"/>
        <dbReference type="ChEBI" id="CHEBI:30616"/>
        <dbReference type="ChEBI" id="CHEBI:43474"/>
        <dbReference type="ChEBI" id="CHEBI:456216"/>
    </reaction>
</comment>
<evidence type="ECO:0000256" key="5">
    <source>
        <dbReference type="ARBA" id="ARBA00022842"/>
    </source>
</evidence>
<dbReference type="AlphaFoldDB" id="A0A7J6V657"/>
<dbReference type="InterPro" id="IPR025753">
    <property type="entry name" value="AAA_N_dom"/>
</dbReference>
<keyword evidence="11" id="KW-1185">Reference proteome</keyword>
<evidence type="ECO:0000313" key="10">
    <source>
        <dbReference type="EMBL" id="KAF5179670.1"/>
    </source>
</evidence>
<dbReference type="Pfam" id="PF00004">
    <property type="entry name" value="AAA"/>
    <property type="match status" value="1"/>
</dbReference>
<evidence type="ECO:0000256" key="7">
    <source>
        <dbReference type="RuleBase" id="RU003651"/>
    </source>
</evidence>
<dbReference type="Pfam" id="PF14363">
    <property type="entry name" value="AAA_assoc"/>
    <property type="match status" value="1"/>
</dbReference>
<evidence type="ECO:0000256" key="8">
    <source>
        <dbReference type="SAM" id="MobiDB-lite"/>
    </source>
</evidence>
<reference evidence="10 11" key="1">
    <citation type="submission" date="2020-06" db="EMBL/GenBank/DDBJ databases">
        <title>Transcriptomic and genomic resources for Thalictrum thalictroides and T. hernandezii: Facilitating candidate gene discovery in an emerging model plant lineage.</title>
        <authorList>
            <person name="Arias T."/>
            <person name="Riano-Pachon D.M."/>
            <person name="Di Stilio V.S."/>
        </authorList>
    </citation>
    <scope>NUCLEOTIDE SEQUENCE [LARGE SCALE GENOMIC DNA]</scope>
    <source>
        <strain evidence="11">cv. WT478/WT964</strain>
        <tissue evidence="10">Leaves</tissue>
    </source>
</reference>
<dbReference type="GO" id="GO:0006950">
    <property type="term" value="P:response to stress"/>
    <property type="evidence" value="ECO:0007669"/>
    <property type="project" value="UniProtKB-ARBA"/>
</dbReference>
<gene>
    <name evidence="10" type="ORF">FRX31_030752</name>
</gene>
<dbReference type="SMART" id="SM00382">
    <property type="entry name" value="AAA"/>
    <property type="match status" value="1"/>
</dbReference>
<dbReference type="GO" id="GO:0016887">
    <property type="term" value="F:ATP hydrolysis activity"/>
    <property type="evidence" value="ECO:0007669"/>
    <property type="project" value="InterPro"/>
</dbReference>
<dbReference type="CDD" id="cd19510">
    <property type="entry name" value="RecA-like_BCS1"/>
    <property type="match status" value="1"/>
</dbReference>
<keyword evidence="3 7" id="KW-0547">Nucleotide-binding</keyword>
<dbReference type="Pfam" id="PF25568">
    <property type="entry name" value="AAA_lid_At3g28540"/>
    <property type="match status" value="1"/>
</dbReference>
<dbReference type="InterPro" id="IPR003960">
    <property type="entry name" value="ATPase_AAA_CS"/>
</dbReference>
<dbReference type="Proteomes" id="UP000554482">
    <property type="component" value="Unassembled WGS sequence"/>
</dbReference>
<protein>
    <submittedName>
        <fullName evidence="10">Aaa-atpase</fullName>
    </submittedName>
</protein>
<dbReference type="InterPro" id="IPR027417">
    <property type="entry name" value="P-loop_NTPase"/>
</dbReference>
<comment type="caution">
    <text evidence="10">The sequence shown here is derived from an EMBL/GenBank/DDBJ whole genome shotgun (WGS) entry which is preliminary data.</text>
</comment>
<dbReference type="InterPro" id="IPR003593">
    <property type="entry name" value="AAA+_ATPase"/>
</dbReference>
<dbReference type="FunFam" id="3.40.50.300:FF:001122">
    <property type="entry name" value="AAA-ATPase ASD, mitochondrial"/>
    <property type="match status" value="1"/>
</dbReference>
<evidence type="ECO:0000256" key="6">
    <source>
        <dbReference type="ARBA" id="ARBA00049360"/>
    </source>
</evidence>
<dbReference type="Gene3D" id="3.40.50.300">
    <property type="entry name" value="P-loop containing nucleotide triphosphate hydrolases"/>
    <property type="match status" value="1"/>
</dbReference>
<evidence type="ECO:0000256" key="1">
    <source>
        <dbReference type="ARBA" id="ARBA00001946"/>
    </source>
</evidence>
<feature type="region of interest" description="Disordered" evidence="8">
    <location>
        <begin position="451"/>
        <end position="470"/>
    </location>
</feature>
<evidence type="ECO:0000256" key="2">
    <source>
        <dbReference type="ARBA" id="ARBA00007448"/>
    </source>
</evidence>
<evidence type="ECO:0000313" key="11">
    <source>
        <dbReference type="Proteomes" id="UP000554482"/>
    </source>
</evidence>
<dbReference type="PROSITE" id="PS00674">
    <property type="entry name" value="AAA"/>
    <property type="match status" value="1"/>
</dbReference>
<dbReference type="GO" id="GO:0005524">
    <property type="term" value="F:ATP binding"/>
    <property type="evidence" value="ECO:0007669"/>
    <property type="project" value="UniProtKB-KW"/>
</dbReference>
<dbReference type="EMBL" id="JABWDY010038485">
    <property type="protein sequence ID" value="KAF5179670.1"/>
    <property type="molecule type" value="Genomic_DNA"/>
</dbReference>
<accession>A0A7J6V657</accession>
<evidence type="ECO:0000256" key="3">
    <source>
        <dbReference type="ARBA" id="ARBA00022741"/>
    </source>
</evidence>
<evidence type="ECO:0000259" key="9">
    <source>
        <dbReference type="SMART" id="SM00382"/>
    </source>
</evidence>
<evidence type="ECO:0000256" key="4">
    <source>
        <dbReference type="ARBA" id="ARBA00022840"/>
    </source>
</evidence>